<evidence type="ECO:0000259" key="6">
    <source>
        <dbReference type="Pfam" id="PF00732"/>
    </source>
</evidence>
<dbReference type="InterPro" id="IPR051473">
    <property type="entry name" value="P2Ox-like"/>
</dbReference>
<evidence type="ECO:0000256" key="5">
    <source>
        <dbReference type="ARBA" id="ARBA00023002"/>
    </source>
</evidence>
<evidence type="ECO:0000313" key="9">
    <source>
        <dbReference type="Proteomes" id="UP000663853"/>
    </source>
</evidence>
<evidence type="ECO:0000313" key="8">
    <source>
        <dbReference type="EMBL" id="CAE6447884.1"/>
    </source>
</evidence>
<organism evidence="8 9">
    <name type="scientific">Rhizoctonia solani</name>
    <dbReference type="NCBI Taxonomy" id="456999"/>
    <lineage>
        <taxon>Eukaryota</taxon>
        <taxon>Fungi</taxon>
        <taxon>Dikarya</taxon>
        <taxon>Basidiomycota</taxon>
        <taxon>Agaricomycotina</taxon>
        <taxon>Agaricomycetes</taxon>
        <taxon>Cantharellales</taxon>
        <taxon>Ceratobasidiaceae</taxon>
        <taxon>Rhizoctonia</taxon>
    </lineage>
</organism>
<feature type="non-terminal residue" evidence="8">
    <location>
        <position position="1"/>
    </location>
</feature>
<name>A0A8H3B5I1_9AGAM</name>
<evidence type="ECO:0000256" key="2">
    <source>
        <dbReference type="ARBA" id="ARBA00010790"/>
    </source>
</evidence>
<dbReference type="Pfam" id="PF05199">
    <property type="entry name" value="GMC_oxred_C"/>
    <property type="match status" value="1"/>
</dbReference>
<dbReference type="InterPro" id="IPR000172">
    <property type="entry name" value="GMC_OxRdtase_N"/>
</dbReference>
<dbReference type="Gene3D" id="2.80.10.50">
    <property type="match status" value="1"/>
</dbReference>
<accession>A0A8H3B5I1</accession>
<dbReference type="InterPro" id="IPR035992">
    <property type="entry name" value="Ricin_B-like_lectins"/>
</dbReference>
<comment type="caution">
    <text evidence="8">The sequence shown here is derived from an EMBL/GenBank/DDBJ whole genome shotgun (WGS) entry which is preliminary data.</text>
</comment>
<dbReference type="EMBL" id="CAJMXA010000976">
    <property type="protein sequence ID" value="CAE6447884.1"/>
    <property type="molecule type" value="Genomic_DNA"/>
</dbReference>
<proteinExistence type="inferred from homology"/>
<dbReference type="GO" id="GO:0016614">
    <property type="term" value="F:oxidoreductase activity, acting on CH-OH group of donors"/>
    <property type="evidence" value="ECO:0007669"/>
    <property type="project" value="InterPro"/>
</dbReference>
<dbReference type="InterPro" id="IPR007867">
    <property type="entry name" value="GMC_OxRtase_C"/>
</dbReference>
<gene>
    <name evidence="8" type="ORF">RDB_LOCUS45522</name>
</gene>
<protein>
    <submittedName>
        <fullName evidence="8">Uncharacterized protein</fullName>
    </submittedName>
</protein>
<keyword evidence="3" id="KW-0285">Flavoprotein</keyword>
<dbReference type="PANTHER" id="PTHR42784:SF1">
    <property type="entry name" value="PYRANOSE 2-OXIDASE"/>
    <property type="match status" value="1"/>
</dbReference>
<dbReference type="Pfam" id="PF00732">
    <property type="entry name" value="GMC_oxred_N"/>
    <property type="match status" value="1"/>
</dbReference>
<dbReference type="PANTHER" id="PTHR42784">
    <property type="entry name" value="PYRANOSE 2-OXIDASE"/>
    <property type="match status" value="1"/>
</dbReference>
<dbReference type="AlphaFoldDB" id="A0A8H3B5I1"/>
<keyword evidence="5" id="KW-0560">Oxidoreductase</keyword>
<dbReference type="SUPFAM" id="SSF51905">
    <property type="entry name" value="FAD/NAD(P)-binding domain"/>
    <property type="match status" value="1"/>
</dbReference>
<evidence type="ECO:0000256" key="4">
    <source>
        <dbReference type="ARBA" id="ARBA00022827"/>
    </source>
</evidence>
<feature type="domain" description="Glucose-methanol-choline oxidoreductase N-terminal" evidence="6">
    <location>
        <begin position="396"/>
        <end position="468"/>
    </location>
</feature>
<evidence type="ECO:0000259" key="7">
    <source>
        <dbReference type="Pfam" id="PF05199"/>
    </source>
</evidence>
<evidence type="ECO:0000256" key="3">
    <source>
        <dbReference type="ARBA" id="ARBA00022630"/>
    </source>
</evidence>
<dbReference type="GO" id="GO:0050660">
    <property type="term" value="F:flavin adenine dinucleotide binding"/>
    <property type="evidence" value="ECO:0007669"/>
    <property type="project" value="InterPro"/>
</dbReference>
<dbReference type="SUPFAM" id="SSF50370">
    <property type="entry name" value="Ricin B-like lectins"/>
    <property type="match status" value="1"/>
</dbReference>
<feature type="domain" description="Glucose-methanol-choline oxidoreductase C-terminal" evidence="7">
    <location>
        <begin position="658"/>
        <end position="701"/>
    </location>
</feature>
<sequence length="815" mass="90874">ALSRERLYVHFDGASSGVILRSTESEESIQKWIVTPVGGNKPNTYTIKPAGDSPLTLAYADEEPNKFLTVKEGTVVEWVVQSRSSGHLSFAVAGEDWVVNTDTQNKEKVTLGKPDPNDANQLWLFEKTDESTPSRQPSFQTEFFPLTAREAAKQEYDIIVVGSGIGGGVLVHDIYDTNFRIGRKNAKKVLLLERGSLTFHSHCLNTARPVDLVKDRGQHNDFFFHRFWGKFNIVECCKDCANKCLDKPPNECCKEPALKCCDICYNRTPNHWYGGPMYNLGGRSAAWGLFVPRIHDRTLQKYFPKIVGDELLTTYYTKAERLMNLSLPHTDKIHRHVIDRLNTDGLAAVPDSRVQWNWARIASEFQRENNFNFAQGAYSSIDKILEIALGKENEGVRNTPADDNVRIALNSEVRSLIFDWSKNPPVAIGVNVRTPEGDCVPIFLKQNGNVVLSAGSVDSPAILLRSGGDEWRGKIRNHRGLRLTDHDIYVRGFPFRYKRPADRDVYGPMKLQSYLNMNSDPKGPVGLANMSIDSSSFLPRGVAEDSKIPNFIMAFILERPLYDGNNIEIDPKTFEPRVTIRRGKAATPDELDILNRLTLSAMETIETALGAEFPQKPDPSNFNLYLAGLGVVAHELGTLPMEDPTVPREDASPDGVPQARACLDNNLKVVDGICEGVYVCDLSCFPFSPEVNPTLTLAALAIRLSRTLVVRTRAKPEPHRVTVVNHSGATVRIRLSNMAHPNVNENPIPPFNKVENEPGWVDAEAGDTLKWKRKDGVTEALFVRKRDQTSDGDQFVPQPIVIPAHPNSVTVIGDE</sequence>
<evidence type="ECO:0000256" key="1">
    <source>
        <dbReference type="ARBA" id="ARBA00001974"/>
    </source>
</evidence>
<dbReference type="Proteomes" id="UP000663853">
    <property type="component" value="Unassembled WGS sequence"/>
</dbReference>
<reference evidence="8" key="1">
    <citation type="submission" date="2021-01" db="EMBL/GenBank/DDBJ databases">
        <authorList>
            <person name="Kaushik A."/>
        </authorList>
    </citation>
    <scope>NUCLEOTIDE SEQUENCE</scope>
    <source>
        <strain evidence="8">AG6-10EEA</strain>
    </source>
</reference>
<comment type="similarity">
    <text evidence="2">Belongs to the GMC oxidoreductase family.</text>
</comment>
<dbReference type="Gene3D" id="3.50.50.60">
    <property type="entry name" value="FAD/NAD(P)-binding domain"/>
    <property type="match status" value="2"/>
</dbReference>
<comment type="cofactor">
    <cofactor evidence="1">
        <name>FAD</name>
        <dbReference type="ChEBI" id="CHEBI:57692"/>
    </cofactor>
</comment>
<dbReference type="InterPro" id="IPR036188">
    <property type="entry name" value="FAD/NAD-bd_sf"/>
</dbReference>
<keyword evidence="4" id="KW-0274">FAD</keyword>